<organism evidence="3">
    <name type="scientific">marine sediment metagenome</name>
    <dbReference type="NCBI Taxonomy" id="412755"/>
    <lineage>
        <taxon>unclassified sequences</taxon>
        <taxon>metagenomes</taxon>
        <taxon>ecological metagenomes</taxon>
    </lineage>
</organism>
<feature type="region of interest" description="Disordered" evidence="2">
    <location>
        <begin position="251"/>
        <end position="272"/>
    </location>
</feature>
<name>X1SG73_9ZZZZ</name>
<accession>X1SG73</accession>
<evidence type="ECO:0000256" key="1">
    <source>
        <dbReference type="SAM" id="Coils"/>
    </source>
</evidence>
<sequence>IEAQKKSEDILSEVSKKKEAQAEAEAVRIIAQAHQEAEEIKNKAEIEAQKKSEDILSKVSKKKEAQAEAEAVRIIAQAHQEAEEIKNKAEIEAQKKSEDILSKVSKKKEAQAEEGEQPVQFREEITEEKIEKITQLRKESTVSELAELIKEELPTQHLAKEMAHSEEPEPAQLRQKDQTVYNGEVELDIDAPVDLNMLSKLYDSLQTISQLRILRTSGSVKQGTTITIVLEKPMPLIDILSSNIPRIQVTQVPPGEESLRKRKWSSPLEGKK</sequence>
<gene>
    <name evidence="3" type="ORF">S12H4_34573</name>
</gene>
<feature type="coiled-coil region" evidence="1">
    <location>
        <begin position="17"/>
        <end position="99"/>
    </location>
</feature>
<proteinExistence type="predicted"/>
<evidence type="ECO:0000313" key="3">
    <source>
        <dbReference type="EMBL" id="GAI91953.1"/>
    </source>
</evidence>
<evidence type="ECO:0000256" key="2">
    <source>
        <dbReference type="SAM" id="MobiDB-lite"/>
    </source>
</evidence>
<dbReference type="EMBL" id="BARW01020468">
    <property type="protein sequence ID" value="GAI91953.1"/>
    <property type="molecule type" value="Genomic_DNA"/>
</dbReference>
<feature type="non-terminal residue" evidence="3">
    <location>
        <position position="1"/>
    </location>
</feature>
<comment type="caution">
    <text evidence="3">The sequence shown here is derived from an EMBL/GenBank/DDBJ whole genome shotgun (WGS) entry which is preliminary data.</text>
</comment>
<keyword evidence="1" id="KW-0175">Coiled coil</keyword>
<reference evidence="3" key="1">
    <citation type="journal article" date="2014" name="Front. Microbiol.">
        <title>High frequency of phylogenetically diverse reductive dehalogenase-homologous genes in deep subseafloor sedimentary metagenomes.</title>
        <authorList>
            <person name="Kawai M."/>
            <person name="Futagami T."/>
            <person name="Toyoda A."/>
            <person name="Takaki Y."/>
            <person name="Nishi S."/>
            <person name="Hori S."/>
            <person name="Arai W."/>
            <person name="Tsubouchi T."/>
            <person name="Morono Y."/>
            <person name="Uchiyama I."/>
            <person name="Ito T."/>
            <person name="Fujiyama A."/>
            <person name="Inagaki F."/>
            <person name="Takami H."/>
        </authorList>
    </citation>
    <scope>NUCLEOTIDE SEQUENCE</scope>
    <source>
        <strain evidence="3">Expedition CK06-06</strain>
    </source>
</reference>
<dbReference type="AlphaFoldDB" id="X1SG73"/>
<protein>
    <submittedName>
        <fullName evidence="3">Uncharacterized protein</fullName>
    </submittedName>
</protein>
<dbReference type="CDD" id="cd06503">
    <property type="entry name" value="ATP-synt_Fo_b"/>
    <property type="match status" value="1"/>
</dbReference>
<feature type="non-terminal residue" evidence="3">
    <location>
        <position position="272"/>
    </location>
</feature>